<dbReference type="OrthoDB" id="96314at2759"/>
<accession>A0A0D2D1J4</accession>
<dbReference type="InterPro" id="IPR017850">
    <property type="entry name" value="Alkaline_phosphatase_core_sf"/>
</dbReference>
<feature type="domain" description="Major facilitator superfamily (MFS) profile" evidence="7">
    <location>
        <begin position="19"/>
        <end position="346"/>
    </location>
</feature>
<dbReference type="EMBL" id="KN847319">
    <property type="protein sequence ID" value="KIW56287.1"/>
    <property type="molecule type" value="Genomic_DNA"/>
</dbReference>
<protein>
    <recommendedName>
        <fullName evidence="7">Major facilitator superfamily (MFS) profile domain-containing protein</fullName>
    </recommendedName>
</protein>
<feature type="transmembrane region" description="Helical" evidence="6">
    <location>
        <begin position="186"/>
        <end position="205"/>
    </location>
</feature>
<evidence type="ECO:0000259" key="7">
    <source>
        <dbReference type="PROSITE" id="PS50850"/>
    </source>
</evidence>
<gene>
    <name evidence="8" type="ORF">PV05_04957</name>
</gene>
<evidence type="ECO:0000313" key="9">
    <source>
        <dbReference type="Proteomes" id="UP000054342"/>
    </source>
</evidence>
<dbReference type="RefSeq" id="XP_013316871.1">
    <property type="nucleotide sequence ID" value="XM_013461417.1"/>
</dbReference>
<dbReference type="SUPFAM" id="SSF103473">
    <property type="entry name" value="MFS general substrate transporter"/>
    <property type="match status" value="1"/>
</dbReference>
<dbReference type="Gene3D" id="1.20.1250.20">
    <property type="entry name" value="MFS general substrate transporter like domains"/>
    <property type="match status" value="1"/>
</dbReference>
<evidence type="ECO:0000256" key="4">
    <source>
        <dbReference type="ARBA" id="ARBA00022989"/>
    </source>
</evidence>
<dbReference type="GO" id="GO:0005351">
    <property type="term" value="F:carbohydrate:proton symporter activity"/>
    <property type="evidence" value="ECO:0007669"/>
    <property type="project" value="TreeGrafter"/>
</dbReference>
<dbReference type="Pfam" id="PF00083">
    <property type="entry name" value="Sugar_tr"/>
    <property type="match status" value="1"/>
</dbReference>
<evidence type="ECO:0000256" key="3">
    <source>
        <dbReference type="ARBA" id="ARBA00022692"/>
    </source>
</evidence>
<feature type="transmembrane region" description="Helical" evidence="6">
    <location>
        <begin position="152"/>
        <end position="174"/>
    </location>
</feature>
<comment type="subcellular location">
    <subcellularLocation>
        <location evidence="1">Membrane</location>
        <topology evidence="1">Multi-pass membrane protein</topology>
    </subcellularLocation>
</comment>
<dbReference type="InterPro" id="IPR050360">
    <property type="entry name" value="MFS_Sugar_Transporters"/>
</dbReference>
<dbReference type="PROSITE" id="PS50850">
    <property type="entry name" value="MFS"/>
    <property type="match status" value="1"/>
</dbReference>
<dbReference type="SUPFAM" id="SSF53649">
    <property type="entry name" value="Alkaline phosphatase-like"/>
    <property type="match status" value="1"/>
</dbReference>
<dbReference type="AlphaFoldDB" id="A0A0D2D1J4"/>
<reference evidence="8 9" key="1">
    <citation type="submission" date="2015-01" db="EMBL/GenBank/DDBJ databases">
        <title>The Genome Sequence of Exophiala xenobiotica CBS118157.</title>
        <authorList>
            <consortium name="The Broad Institute Genomics Platform"/>
            <person name="Cuomo C."/>
            <person name="de Hoog S."/>
            <person name="Gorbushina A."/>
            <person name="Stielow B."/>
            <person name="Teixiera M."/>
            <person name="Abouelleil A."/>
            <person name="Chapman S.B."/>
            <person name="Priest M."/>
            <person name="Young S.K."/>
            <person name="Wortman J."/>
            <person name="Nusbaum C."/>
            <person name="Birren B."/>
        </authorList>
    </citation>
    <scope>NUCLEOTIDE SEQUENCE [LARGE SCALE GENOMIC DNA]</scope>
    <source>
        <strain evidence="8 9">CBS 118157</strain>
    </source>
</reference>
<evidence type="ECO:0000256" key="6">
    <source>
        <dbReference type="SAM" id="Phobius"/>
    </source>
</evidence>
<proteinExistence type="inferred from homology"/>
<evidence type="ECO:0000256" key="5">
    <source>
        <dbReference type="ARBA" id="ARBA00023136"/>
    </source>
</evidence>
<feature type="transmembrane region" description="Helical" evidence="6">
    <location>
        <begin position="67"/>
        <end position="87"/>
    </location>
</feature>
<organism evidence="8 9">
    <name type="scientific">Exophiala xenobiotica</name>
    <dbReference type="NCBI Taxonomy" id="348802"/>
    <lineage>
        <taxon>Eukaryota</taxon>
        <taxon>Fungi</taxon>
        <taxon>Dikarya</taxon>
        <taxon>Ascomycota</taxon>
        <taxon>Pezizomycotina</taxon>
        <taxon>Eurotiomycetes</taxon>
        <taxon>Chaetothyriomycetidae</taxon>
        <taxon>Chaetothyriales</taxon>
        <taxon>Herpotrichiellaceae</taxon>
        <taxon>Exophiala</taxon>
    </lineage>
</organism>
<sequence length="346" mass="39740">MPVPLPRFFRYFTARLAISCLLVSISVFNYGMDVTAFSTTQATEPFIRRFGAFNGTKYVISPASLSILNSVPRITFALGIILGGLIGERFGRRSVMALMLVICLVGVIISYTATNFAQVLAGRMIVNMYIGMEGWLVPMFQAEIVPAQIRGVVVNSYVFNHIFGGFIMSCVTYRTSKITTDMCWKIPVAVMFIIPSIVLLLVWMVPESPRWLVRKGRDEEALKWLKYIYGETPEYARLAYHRYWVHRDIIHEAYGHYGGRDQRYKLIYWYNEDFKLEGTRPGGQPKEWELFDCDEDPLELFNCYHDTKYADVVRRMTKLLEDKMAEIGDEPLHRPLIASNPSKSIS</sequence>
<comment type="similarity">
    <text evidence="2">Belongs to the major facilitator superfamily. Sugar transporter (TC 2.A.1.1) family.</text>
</comment>
<dbReference type="GeneID" id="25326865"/>
<keyword evidence="9" id="KW-1185">Reference proteome</keyword>
<feature type="transmembrane region" description="Helical" evidence="6">
    <location>
        <begin position="12"/>
        <end position="32"/>
    </location>
</feature>
<evidence type="ECO:0000256" key="1">
    <source>
        <dbReference type="ARBA" id="ARBA00004141"/>
    </source>
</evidence>
<dbReference type="InterPro" id="IPR005828">
    <property type="entry name" value="MFS_sugar_transport-like"/>
</dbReference>
<dbReference type="GO" id="GO:0016020">
    <property type="term" value="C:membrane"/>
    <property type="evidence" value="ECO:0007669"/>
    <property type="project" value="UniProtKB-SubCell"/>
</dbReference>
<feature type="transmembrane region" description="Helical" evidence="6">
    <location>
        <begin position="94"/>
        <end position="114"/>
    </location>
</feature>
<dbReference type="Proteomes" id="UP000054342">
    <property type="component" value="Unassembled WGS sequence"/>
</dbReference>
<keyword evidence="3 6" id="KW-0812">Transmembrane</keyword>
<dbReference type="PANTHER" id="PTHR48022">
    <property type="entry name" value="PLASTIDIC GLUCOSE TRANSPORTER 4"/>
    <property type="match status" value="1"/>
</dbReference>
<keyword evidence="5 6" id="KW-0472">Membrane</keyword>
<evidence type="ECO:0000313" key="8">
    <source>
        <dbReference type="EMBL" id="KIW56287.1"/>
    </source>
</evidence>
<dbReference type="InterPro" id="IPR020846">
    <property type="entry name" value="MFS_dom"/>
</dbReference>
<dbReference type="InterPro" id="IPR036259">
    <property type="entry name" value="MFS_trans_sf"/>
</dbReference>
<evidence type="ECO:0000256" key="2">
    <source>
        <dbReference type="ARBA" id="ARBA00010992"/>
    </source>
</evidence>
<keyword evidence="4 6" id="KW-1133">Transmembrane helix</keyword>
<name>A0A0D2D1J4_9EURO</name>
<dbReference type="PANTHER" id="PTHR48022:SF77">
    <property type="entry name" value="MAJOR FACILITATOR SUPERFAMILY (MFS) PROFILE DOMAIN-CONTAINING PROTEIN"/>
    <property type="match status" value="1"/>
</dbReference>
<dbReference type="HOGENOM" id="CLU_801766_0_0_1"/>